<reference evidence="1" key="1">
    <citation type="submission" date="2020-02" db="EMBL/GenBank/DDBJ databases">
        <authorList>
            <person name="Meier V. D."/>
        </authorList>
    </citation>
    <scope>NUCLEOTIDE SEQUENCE</scope>
    <source>
        <strain evidence="1">AVDCRST_MAG18</strain>
    </source>
</reference>
<name>A0A6J4VBI4_9BACT</name>
<protein>
    <submittedName>
        <fullName evidence="1">Mobile element protein</fullName>
    </submittedName>
</protein>
<dbReference type="AlphaFoldDB" id="A0A6J4VBI4"/>
<organism evidence="1">
    <name type="scientific">uncultured Thermomicrobiales bacterium</name>
    <dbReference type="NCBI Taxonomy" id="1645740"/>
    <lineage>
        <taxon>Bacteria</taxon>
        <taxon>Pseudomonadati</taxon>
        <taxon>Thermomicrobiota</taxon>
        <taxon>Thermomicrobia</taxon>
        <taxon>Thermomicrobiales</taxon>
        <taxon>environmental samples</taxon>
    </lineage>
</organism>
<sequence length="63" mass="7351">MCAVAVSLALQEEARMDAPQRKPYPTDVSDEEWHCVLPYLTLMRADAPQRHHDLREVFSALRW</sequence>
<dbReference type="EMBL" id="CADCWN010000177">
    <property type="protein sequence ID" value="CAA9574191.1"/>
    <property type="molecule type" value="Genomic_DNA"/>
</dbReference>
<dbReference type="PANTHER" id="PTHR30007">
    <property type="entry name" value="PHP DOMAIN PROTEIN"/>
    <property type="match status" value="1"/>
</dbReference>
<evidence type="ECO:0000313" key="1">
    <source>
        <dbReference type="EMBL" id="CAA9574191.1"/>
    </source>
</evidence>
<accession>A0A6J4VBI4</accession>
<gene>
    <name evidence="1" type="ORF">AVDCRST_MAG18-2345</name>
</gene>
<dbReference type="PANTHER" id="PTHR30007:SF0">
    <property type="entry name" value="TRANSPOSASE"/>
    <property type="match status" value="1"/>
</dbReference>
<proteinExistence type="predicted"/>
<feature type="non-terminal residue" evidence="1">
    <location>
        <position position="63"/>
    </location>
</feature>